<comment type="caution">
    <text evidence="1">The sequence shown here is derived from an EMBL/GenBank/DDBJ whole genome shotgun (WGS) entry which is preliminary data.</text>
</comment>
<dbReference type="EMBL" id="JASPKZ010010287">
    <property type="protein sequence ID" value="KAJ9574443.1"/>
    <property type="molecule type" value="Genomic_DNA"/>
</dbReference>
<evidence type="ECO:0000313" key="2">
    <source>
        <dbReference type="Proteomes" id="UP001233999"/>
    </source>
</evidence>
<evidence type="ECO:0000313" key="1">
    <source>
        <dbReference type="EMBL" id="KAJ9574443.1"/>
    </source>
</evidence>
<dbReference type="Proteomes" id="UP001233999">
    <property type="component" value="Unassembled WGS sequence"/>
</dbReference>
<feature type="non-terminal residue" evidence="1">
    <location>
        <position position="71"/>
    </location>
</feature>
<sequence>MSSLCNTLEAAMCHDMDHALQIARVRANLFQINGTKKDPLVLPDAEGPPTTLTEKVYVPVKEHPDVSIHLS</sequence>
<reference evidence="1" key="2">
    <citation type="submission" date="2023-05" db="EMBL/GenBank/DDBJ databases">
        <authorList>
            <person name="Fouks B."/>
        </authorList>
    </citation>
    <scope>NUCLEOTIDE SEQUENCE</scope>
    <source>
        <strain evidence="1">Stay&amp;Tobe</strain>
        <tissue evidence="1">Testes</tissue>
    </source>
</reference>
<gene>
    <name evidence="1" type="ORF">L9F63_008369</name>
</gene>
<reference evidence="1" key="1">
    <citation type="journal article" date="2023" name="IScience">
        <title>Live-bearing cockroach genome reveals convergent evolutionary mechanisms linked to viviparity in insects and beyond.</title>
        <authorList>
            <person name="Fouks B."/>
            <person name="Harrison M.C."/>
            <person name="Mikhailova A.A."/>
            <person name="Marchal E."/>
            <person name="English S."/>
            <person name="Carruthers M."/>
            <person name="Jennings E.C."/>
            <person name="Chiamaka E.L."/>
            <person name="Frigard R.A."/>
            <person name="Pippel M."/>
            <person name="Attardo G.M."/>
            <person name="Benoit J.B."/>
            <person name="Bornberg-Bauer E."/>
            <person name="Tobe S.S."/>
        </authorList>
    </citation>
    <scope>NUCLEOTIDE SEQUENCE</scope>
    <source>
        <strain evidence="1">Stay&amp;Tobe</strain>
    </source>
</reference>
<organism evidence="1 2">
    <name type="scientific">Diploptera punctata</name>
    <name type="common">Pacific beetle cockroach</name>
    <dbReference type="NCBI Taxonomy" id="6984"/>
    <lineage>
        <taxon>Eukaryota</taxon>
        <taxon>Metazoa</taxon>
        <taxon>Ecdysozoa</taxon>
        <taxon>Arthropoda</taxon>
        <taxon>Hexapoda</taxon>
        <taxon>Insecta</taxon>
        <taxon>Pterygota</taxon>
        <taxon>Neoptera</taxon>
        <taxon>Polyneoptera</taxon>
        <taxon>Dictyoptera</taxon>
        <taxon>Blattodea</taxon>
        <taxon>Blaberoidea</taxon>
        <taxon>Blaberidae</taxon>
        <taxon>Diplopterinae</taxon>
        <taxon>Diploptera</taxon>
    </lineage>
</organism>
<dbReference type="Gene3D" id="3.30.1370.10">
    <property type="entry name" value="K Homology domain, type 1"/>
    <property type="match status" value="1"/>
</dbReference>
<keyword evidence="2" id="KW-1185">Reference proteome</keyword>
<dbReference type="AlphaFoldDB" id="A0AAD7Z5T0"/>
<accession>A0AAD7Z5T0</accession>
<protein>
    <submittedName>
        <fullName evidence="1">Uncharacterized protein</fullName>
    </submittedName>
</protein>
<dbReference type="GO" id="GO:0003723">
    <property type="term" value="F:RNA binding"/>
    <property type="evidence" value="ECO:0007669"/>
    <property type="project" value="InterPro"/>
</dbReference>
<name>A0AAD7Z5T0_DIPPU</name>
<dbReference type="InterPro" id="IPR036612">
    <property type="entry name" value="KH_dom_type_1_sf"/>
</dbReference>
<proteinExistence type="predicted"/>